<name>C5KSM3_PERM5</name>
<gene>
    <name evidence="2" type="ORF">Pmar_PMAR002427</name>
</gene>
<protein>
    <submittedName>
        <fullName evidence="2">Uncharacterized protein</fullName>
    </submittedName>
</protein>
<sequence>MVSLVVASPPTRGTRLYPCIEEEDEDAVLREWPEEVGDMMSSLVNDLNQLDDDDDIAYPKETPPKLLQAVPSKGRPLSRSASTSAILPVGRRRTPTATSGGMSARRGDEALPTVQAVKALHKSVQFANLPHRLWPVVVESAWPPSSGNMTPSPPPPITDHARLLLRPPAAVQVDDPTIVTLACPLCELRIVKTEQHDDTAWSCLYHHIQDDHHCNDLLRVVVLDNPAYILHYCYRTECWNLPTKSSSRSSRRESRIGLKTPEGPAKAAPPTSVVGVDACSSGHYHCPLCGVLCVGMDTSSGGVKMHLLGCRQAPRRKMGPSMIQIDRVDELPARDHVPLDDYIDALCSNAFNGQGLDLTRAKYTVVGSGIPGMVFGIVRGTGGYVYGINYMEAEQWSEVTHVLVGPKVHAGSLRNICHTLRQLSLTDKVIWVDCRDLLTPTDQGSVGGWTPTSILAALTCSKRTLGSSREASKRVKGSPTRSSPPVTPPNTSIVPSPPTRPSIHKTAEDDRIRRPLVLCPVVVTTSRTTFQPAPQIMTLCDADPPRDVDLSPTFQGSRRTYFDGSPLGGGGGQQRRRRSPSPECDAPIIPGVTVTPGKHRQRRRRRAVGGYREVADVMTAAPRRSTRLSRSAPPKGGLSRVVSLPTFAT</sequence>
<reference evidence="2 3" key="1">
    <citation type="submission" date="2008-07" db="EMBL/GenBank/DDBJ databases">
        <authorList>
            <person name="El-Sayed N."/>
            <person name="Caler E."/>
            <person name="Inman J."/>
            <person name="Amedeo P."/>
            <person name="Hass B."/>
            <person name="Wortman J."/>
        </authorList>
    </citation>
    <scope>NUCLEOTIDE SEQUENCE [LARGE SCALE GENOMIC DNA]</scope>
    <source>
        <strain evidence="3">ATCC 50983 / TXsc</strain>
    </source>
</reference>
<evidence type="ECO:0000256" key="1">
    <source>
        <dbReference type="SAM" id="MobiDB-lite"/>
    </source>
</evidence>
<dbReference type="Proteomes" id="UP000007800">
    <property type="component" value="Unassembled WGS sequence"/>
</dbReference>
<dbReference type="OMA" id="HKSVQFA"/>
<dbReference type="RefSeq" id="XP_002780722.1">
    <property type="nucleotide sequence ID" value="XM_002780676.1"/>
</dbReference>
<organism evidence="3">
    <name type="scientific">Perkinsus marinus (strain ATCC 50983 / TXsc)</name>
    <dbReference type="NCBI Taxonomy" id="423536"/>
    <lineage>
        <taxon>Eukaryota</taxon>
        <taxon>Sar</taxon>
        <taxon>Alveolata</taxon>
        <taxon>Perkinsozoa</taxon>
        <taxon>Perkinsea</taxon>
        <taxon>Perkinsida</taxon>
        <taxon>Perkinsidae</taxon>
        <taxon>Perkinsus</taxon>
    </lineage>
</organism>
<dbReference type="InParanoid" id="C5KSM3"/>
<feature type="region of interest" description="Disordered" evidence="1">
    <location>
        <begin position="554"/>
        <end position="649"/>
    </location>
</feature>
<feature type="compositionally biased region" description="Low complexity" evidence="1">
    <location>
        <begin position="478"/>
        <end position="494"/>
    </location>
</feature>
<dbReference type="AlphaFoldDB" id="C5KSM3"/>
<keyword evidence="3" id="KW-1185">Reference proteome</keyword>
<feature type="region of interest" description="Disordered" evidence="1">
    <location>
        <begin position="242"/>
        <end position="269"/>
    </location>
</feature>
<feature type="compositionally biased region" description="Basic residues" evidence="1">
    <location>
        <begin position="597"/>
        <end position="607"/>
    </location>
</feature>
<evidence type="ECO:0000313" key="3">
    <source>
        <dbReference type="Proteomes" id="UP000007800"/>
    </source>
</evidence>
<dbReference type="EMBL" id="GG676066">
    <property type="protein sequence ID" value="EER12517.1"/>
    <property type="molecule type" value="Genomic_DNA"/>
</dbReference>
<proteinExistence type="predicted"/>
<feature type="region of interest" description="Disordered" evidence="1">
    <location>
        <begin position="465"/>
        <end position="509"/>
    </location>
</feature>
<dbReference type="OrthoDB" id="10460788at2759"/>
<accession>C5KSM3</accession>
<evidence type="ECO:0000313" key="2">
    <source>
        <dbReference type="EMBL" id="EER12517.1"/>
    </source>
</evidence>
<dbReference type="GeneID" id="9058061"/>